<proteinExistence type="predicted"/>
<feature type="transmembrane region" description="Helical" evidence="2">
    <location>
        <begin position="161"/>
        <end position="194"/>
    </location>
</feature>
<feature type="region of interest" description="Disordered" evidence="1">
    <location>
        <begin position="337"/>
        <end position="370"/>
    </location>
</feature>
<dbReference type="AlphaFoldDB" id="A0A0H2RWF5"/>
<dbReference type="EMBL" id="KQ085954">
    <property type="protein sequence ID" value="KLO13768.1"/>
    <property type="molecule type" value="Genomic_DNA"/>
</dbReference>
<evidence type="ECO:0008006" key="5">
    <source>
        <dbReference type="Google" id="ProtNLM"/>
    </source>
</evidence>
<keyword evidence="4" id="KW-1185">Reference proteome</keyword>
<evidence type="ECO:0000256" key="2">
    <source>
        <dbReference type="SAM" id="Phobius"/>
    </source>
</evidence>
<feature type="transmembrane region" description="Helical" evidence="2">
    <location>
        <begin position="257"/>
        <end position="280"/>
    </location>
</feature>
<feature type="compositionally biased region" description="Polar residues" evidence="1">
    <location>
        <begin position="339"/>
        <end position="354"/>
    </location>
</feature>
<protein>
    <recommendedName>
        <fullName evidence="5">G-protein coupled receptors family 1 profile domain-containing protein</fullName>
    </recommendedName>
</protein>
<evidence type="ECO:0000313" key="3">
    <source>
        <dbReference type="EMBL" id="KLO13768.1"/>
    </source>
</evidence>
<keyword evidence="2" id="KW-0812">Transmembrane</keyword>
<feature type="transmembrane region" description="Helical" evidence="2">
    <location>
        <begin position="116"/>
        <end position="140"/>
    </location>
</feature>
<dbReference type="InParanoid" id="A0A0H2RWF5"/>
<gene>
    <name evidence="3" type="ORF">SCHPADRAFT_827504</name>
</gene>
<sequence length="370" mass="41230">MYKRLHFGALDTELYPITSMTLPSHVTAIPAIDLGSRRETILLGYYCCIIIGGQVGLPLVLVTSLLGSQPRRHPTFLNILLAWFLYAVSSLLLFYSGNGISENQRPTFSLCLGQAALVYGGTVLVATTNMALVFQLWMEFKGNRFAKNSPLMLSFVRSNSCILPTYILIAVQLLGLPWLSFLGFLVFTLDLGIHDPSLVSVQWVFYCTISSGKLINSVSGVTIICLAVIFFFQVSIVRMLYQSSRQMRAVNQSSYNLLVRVTAFTGYSLVTFVVSIVLTFRPTEVFPYMFTGTLPLAAFLVFGTQPENLRVWCKYCLRRRRRATGVQLEPITFKPGRFSATSPRSSNTTQFQSSLEKRLPPTPISGSELA</sequence>
<dbReference type="Proteomes" id="UP000053477">
    <property type="component" value="Unassembled WGS sequence"/>
</dbReference>
<feature type="transmembrane region" description="Helical" evidence="2">
    <location>
        <begin position="214"/>
        <end position="236"/>
    </location>
</feature>
<feature type="transmembrane region" description="Helical" evidence="2">
    <location>
        <begin position="286"/>
        <end position="304"/>
    </location>
</feature>
<dbReference type="STRING" id="27342.A0A0H2RWF5"/>
<keyword evidence="2" id="KW-0472">Membrane</keyword>
<keyword evidence="2" id="KW-1133">Transmembrane helix</keyword>
<feature type="transmembrane region" description="Helical" evidence="2">
    <location>
        <begin position="75"/>
        <end position="96"/>
    </location>
</feature>
<accession>A0A0H2RWF5</accession>
<evidence type="ECO:0000256" key="1">
    <source>
        <dbReference type="SAM" id="MobiDB-lite"/>
    </source>
</evidence>
<organism evidence="3 4">
    <name type="scientific">Schizopora paradoxa</name>
    <dbReference type="NCBI Taxonomy" id="27342"/>
    <lineage>
        <taxon>Eukaryota</taxon>
        <taxon>Fungi</taxon>
        <taxon>Dikarya</taxon>
        <taxon>Basidiomycota</taxon>
        <taxon>Agaricomycotina</taxon>
        <taxon>Agaricomycetes</taxon>
        <taxon>Hymenochaetales</taxon>
        <taxon>Schizoporaceae</taxon>
        <taxon>Schizopora</taxon>
    </lineage>
</organism>
<feature type="transmembrane region" description="Helical" evidence="2">
    <location>
        <begin position="43"/>
        <end position="63"/>
    </location>
</feature>
<name>A0A0H2RWF5_9AGAM</name>
<evidence type="ECO:0000313" key="4">
    <source>
        <dbReference type="Proteomes" id="UP000053477"/>
    </source>
</evidence>
<dbReference type="OrthoDB" id="3046318at2759"/>
<reference evidence="3 4" key="1">
    <citation type="submission" date="2015-04" db="EMBL/GenBank/DDBJ databases">
        <title>Complete genome sequence of Schizopora paradoxa KUC8140, a cosmopolitan wood degrader in East Asia.</title>
        <authorList>
            <consortium name="DOE Joint Genome Institute"/>
            <person name="Min B."/>
            <person name="Park H."/>
            <person name="Jang Y."/>
            <person name="Kim J.-J."/>
            <person name="Kim K.H."/>
            <person name="Pangilinan J."/>
            <person name="Lipzen A."/>
            <person name="Riley R."/>
            <person name="Grigoriev I.V."/>
            <person name="Spatafora J.W."/>
            <person name="Choi I.-G."/>
        </authorList>
    </citation>
    <scope>NUCLEOTIDE SEQUENCE [LARGE SCALE GENOMIC DNA]</scope>
    <source>
        <strain evidence="3 4">KUC8140</strain>
    </source>
</reference>